<sequence length="460" mass="45116">MPHGRNVQVVAISAAIGAVVAVGAVAAAGPWDGGQRTAERSLAAARDSRTAAPPAVRPSVAAAAAAVPPAPSAAPVLAAAGTGRPPAVKALAARLAPLMTSPDLGTTRTGAVLDVATGRLLYDHRSGTASTPASTTKLATATAALGTLGGSRTLTTRVVTTTPGRIVLVGGGDPTLELGGLAADTAAALRARGATSVRLGYDTSLYSGPVLHPIGRNENLAPVTALMVREGRLDGSASGPATRTTDPALSAAASFAKLLRSHGITVTGHPAAARGAGGTQLAAHQSAPVSALVERMLTDSDNDLAEALARQVALATGRPASFAGSAKAVAAALRRYGVPLTSAVFADGSGLDHVDALSPATLTRILALAASPAHSELRPVLTGLPIASFTGTLAARFTATPGAGVVRAKTGTLTGTNTIAGVTVTPSGRVLAFCFMTQGAPSATAAQSALDALGSAVSSS</sequence>
<dbReference type="InterPro" id="IPR000667">
    <property type="entry name" value="Peptidase_S13"/>
</dbReference>
<keyword evidence="4" id="KW-1185">Reference proteome</keyword>
<keyword evidence="3" id="KW-0645">Protease</keyword>
<name>A0A1M7HVB5_9ACTN</name>
<keyword evidence="3" id="KW-0121">Carboxypeptidase</keyword>
<dbReference type="PRINTS" id="PR00922">
    <property type="entry name" value="DADACBPTASE3"/>
</dbReference>
<organism evidence="3 4">
    <name type="scientific">Actinacidiphila paucisporea</name>
    <dbReference type="NCBI Taxonomy" id="310782"/>
    <lineage>
        <taxon>Bacteria</taxon>
        <taxon>Bacillati</taxon>
        <taxon>Actinomycetota</taxon>
        <taxon>Actinomycetes</taxon>
        <taxon>Kitasatosporales</taxon>
        <taxon>Streptomycetaceae</taxon>
        <taxon>Actinacidiphila</taxon>
    </lineage>
</organism>
<dbReference type="AlphaFoldDB" id="A0A1M7HVB5"/>
<dbReference type="Pfam" id="PF02113">
    <property type="entry name" value="Peptidase_S13"/>
    <property type="match status" value="2"/>
</dbReference>
<evidence type="ECO:0000256" key="1">
    <source>
        <dbReference type="ARBA" id="ARBA00006096"/>
    </source>
</evidence>
<dbReference type="PANTHER" id="PTHR30023">
    <property type="entry name" value="D-ALANYL-D-ALANINE CARBOXYPEPTIDASE"/>
    <property type="match status" value="1"/>
</dbReference>
<dbReference type="GO" id="GO:0004185">
    <property type="term" value="F:serine-type carboxypeptidase activity"/>
    <property type="evidence" value="ECO:0007669"/>
    <property type="project" value="InterPro"/>
</dbReference>
<evidence type="ECO:0000313" key="4">
    <source>
        <dbReference type="Proteomes" id="UP000184111"/>
    </source>
</evidence>
<protein>
    <submittedName>
        <fullName evidence="3">D-alanyl-D-alanine carboxypeptidase / D-alanyl-D-alanine-endopeptidase (Penicillin-binding protein 4)</fullName>
    </submittedName>
</protein>
<dbReference type="Proteomes" id="UP000184111">
    <property type="component" value="Unassembled WGS sequence"/>
</dbReference>
<gene>
    <name evidence="3" type="ORF">SAMN05216499_11054</name>
</gene>
<evidence type="ECO:0000313" key="3">
    <source>
        <dbReference type="EMBL" id="SHM32293.1"/>
    </source>
</evidence>
<dbReference type="InterPro" id="IPR012338">
    <property type="entry name" value="Beta-lactam/transpept-like"/>
</dbReference>
<reference evidence="3 4" key="1">
    <citation type="submission" date="2016-11" db="EMBL/GenBank/DDBJ databases">
        <authorList>
            <person name="Jaros S."/>
            <person name="Januszkiewicz K."/>
            <person name="Wedrychowicz H."/>
        </authorList>
    </citation>
    <scope>NUCLEOTIDE SEQUENCE [LARGE SCALE GENOMIC DNA]</scope>
    <source>
        <strain evidence="3 4">CGMCC 4.2025</strain>
    </source>
</reference>
<keyword evidence="2" id="KW-0378">Hydrolase</keyword>
<dbReference type="PANTHER" id="PTHR30023:SF0">
    <property type="entry name" value="PENICILLIN-SENSITIVE CARBOXYPEPTIDASE A"/>
    <property type="match status" value="1"/>
</dbReference>
<dbReference type="GO" id="GO:0000270">
    <property type="term" value="P:peptidoglycan metabolic process"/>
    <property type="evidence" value="ECO:0007669"/>
    <property type="project" value="TreeGrafter"/>
</dbReference>
<dbReference type="SUPFAM" id="SSF56601">
    <property type="entry name" value="beta-lactamase/transpeptidase-like"/>
    <property type="match status" value="1"/>
</dbReference>
<dbReference type="Gene3D" id="3.40.710.10">
    <property type="entry name" value="DD-peptidase/beta-lactamase superfamily"/>
    <property type="match status" value="2"/>
</dbReference>
<accession>A0A1M7HVB5</accession>
<dbReference type="STRING" id="310782.SAMN05216499_11054"/>
<dbReference type="GO" id="GO:0006508">
    <property type="term" value="P:proteolysis"/>
    <property type="evidence" value="ECO:0007669"/>
    <property type="project" value="InterPro"/>
</dbReference>
<dbReference type="EMBL" id="FRBI01000010">
    <property type="protein sequence ID" value="SHM32293.1"/>
    <property type="molecule type" value="Genomic_DNA"/>
</dbReference>
<dbReference type="NCBIfam" id="TIGR00666">
    <property type="entry name" value="PBP4"/>
    <property type="match status" value="1"/>
</dbReference>
<evidence type="ECO:0000256" key="2">
    <source>
        <dbReference type="ARBA" id="ARBA00022801"/>
    </source>
</evidence>
<dbReference type="RefSeq" id="WP_073499136.1">
    <property type="nucleotide sequence ID" value="NZ_FRBI01000010.1"/>
</dbReference>
<comment type="similarity">
    <text evidence="1">Belongs to the peptidase S13 family.</text>
</comment>
<proteinExistence type="inferred from homology"/>